<feature type="transmembrane region" description="Helical" evidence="6">
    <location>
        <begin position="92"/>
        <end position="112"/>
    </location>
</feature>
<feature type="transmembrane region" description="Helical" evidence="6">
    <location>
        <begin position="311"/>
        <end position="332"/>
    </location>
</feature>
<dbReference type="OrthoDB" id="8609648at2"/>
<evidence type="ECO:0000313" key="7">
    <source>
        <dbReference type="EMBL" id="EEG73559.1"/>
    </source>
</evidence>
<keyword evidence="3 6" id="KW-0812">Transmembrane</keyword>
<evidence type="ECO:0000313" key="8">
    <source>
        <dbReference type="Proteomes" id="UP000004893"/>
    </source>
</evidence>
<feature type="transmembrane region" description="Helical" evidence="6">
    <location>
        <begin position="124"/>
        <end position="144"/>
    </location>
</feature>
<feature type="transmembrane region" description="Helical" evidence="6">
    <location>
        <begin position="468"/>
        <end position="487"/>
    </location>
</feature>
<evidence type="ECO:0000256" key="3">
    <source>
        <dbReference type="ARBA" id="ARBA00022692"/>
    </source>
</evidence>
<dbReference type="GO" id="GO:0005886">
    <property type="term" value="C:plasma membrane"/>
    <property type="evidence" value="ECO:0007669"/>
    <property type="project" value="UniProtKB-SubCell"/>
</dbReference>
<dbReference type="PANTHER" id="PTHR30250:SF26">
    <property type="entry name" value="PSMA PROTEIN"/>
    <property type="match status" value="1"/>
</dbReference>
<dbReference type="InterPro" id="IPR050833">
    <property type="entry name" value="Poly_Biosynth_Transport"/>
</dbReference>
<dbReference type="RefSeq" id="WP_006443593.1">
    <property type="nucleotide sequence ID" value="NZ_CP036524.1"/>
</dbReference>
<keyword evidence="5 6" id="KW-0472">Membrane</keyword>
<evidence type="ECO:0000256" key="6">
    <source>
        <dbReference type="SAM" id="Phobius"/>
    </source>
</evidence>
<keyword evidence="8" id="KW-1185">Reference proteome</keyword>
<feature type="transmembrane region" description="Helical" evidence="6">
    <location>
        <begin position="21"/>
        <end position="43"/>
    </location>
</feature>
<reference evidence="7" key="2">
    <citation type="submission" date="2013-06" db="EMBL/GenBank/DDBJ databases">
        <title>Draft genome sequence of Clostridium hylemonae (DSM 15053).</title>
        <authorList>
            <person name="Sudarsanam P."/>
            <person name="Ley R."/>
            <person name="Guruge J."/>
            <person name="Turnbaugh P.J."/>
            <person name="Mahowald M."/>
            <person name="Liep D."/>
            <person name="Gordon J."/>
        </authorList>
    </citation>
    <scope>NUCLEOTIDE SEQUENCE</scope>
    <source>
        <strain evidence="7">DSM 15053</strain>
    </source>
</reference>
<gene>
    <name evidence="7" type="ORF">CLOHYLEM_06241</name>
</gene>
<reference evidence="7" key="1">
    <citation type="submission" date="2009-02" db="EMBL/GenBank/DDBJ databases">
        <authorList>
            <person name="Fulton L."/>
            <person name="Clifton S."/>
            <person name="Fulton B."/>
            <person name="Xu J."/>
            <person name="Minx P."/>
            <person name="Pepin K.H."/>
            <person name="Johnson M."/>
            <person name="Bhonagiri V."/>
            <person name="Nash W.E."/>
            <person name="Mardis E.R."/>
            <person name="Wilson R.K."/>
        </authorList>
    </citation>
    <scope>NUCLEOTIDE SEQUENCE [LARGE SCALE GENOMIC DNA]</scope>
    <source>
        <strain evidence="7">DSM 15053</strain>
    </source>
</reference>
<name>C0C2D5_9FIRM</name>
<dbReference type="eggNOG" id="COG2244">
    <property type="taxonomic scope" value="Bacteria"/>
</dbReference>
<dbReference type="EMBL" id="ABYI02000023">
    <property type="protein sequence ID" value="EEG73559.1"/>
    <property type="molecule type" value="Genomic_DNA"/>
</dbReference>
<evidence type="ECO:0000256" key="4">
    <source>
        <dbReference type="ARBA" id="ARBA00022989"/>
    </source>
</evidence>
<keyword evidence="4 6" id="KW-1133">Transmembrane helix</keyword>
<accession>C0C2D5</accession>
<evidence type="ECO:0000256" key="1">
    <source>
        <dbReference type="ARBA" id="ARBA00004651"/>
    </source>
</evidence>
<dbReference type="Proteomes" id="UP000004893">
    <property type="component" value="Unassembled WGS sequence"/>
</dbReference>
<feature type="transmembrane region" description="Helical" evidence="6">
    <location>
        <begin position="378"/>
        <end position="398"/>
    </location>
</feature>
<proteinExistence type="predicted"/>
<keyword evidence="2" id="KW-1003">Cell membrane</keyword>
<feature type="transmembrane region" description="Helical" evidence="6">
    <location>
        <begin position="439"/>
        <end position="462"/>
    </location>
</feature>
<feature type="transmembrane region" description="Helical" evidence="6">
    <location>
        <begin position="268"/>
        <end position="290"/>
    </location>
</feature>
<comment type="caution">
    <text evidence="7">The sequence shown here is derived from an EMBL/GenBank/DDBJ whole genome shotgun (WGS) entry which is preliminary data.</text>
</comment>
<dbReference type="STRING" id="553973.CLOHYLEM_06241"/>
<feature type="transmembrane region" description="Helical" evidence="6">
    <location>
        <begin position="185"/>
        <end position="207"/>
    </location>
</feature>
<sequence>MKIERTRNATRNIIVGTIFKIYSMLMPFIMRTIMIYVLGVNYLGLNGLFTSVLQVLNLAETGVGAAMVFSMYQPIASDNHEKICMLMRLYKVYYRIIGTVVLMGGIFITPFLKYLIKSDIPDNINIYILYFMNLASTVSTYWLFSYKTSLLFAHQRSDVSTKVSLVTETCKYLLQAMALICFRSYYLYTIIIVFTQIVANLITAFITNKMYPSYKAKGLLPREEIKVINKKIKDLFMTKIGTVIFNSADTLVISAFLGLRVLAIYQNYFYIVTSITGIVGIIFTSCTAGIGNSLITETEEKNYTDLKKMTLLICWLTGFCSVCLLCLFQPFMKLWVTEKLMLQFSAVICFCAYFFVSHIYLLFELYKDAAGMWHEDRFRPMVVSFINLCLNLILVQFIGVYGVLIASCLAKGLFGLPWVLYNLFHVVFHRSPWNYIKRLLYYVFTSVIVSAVVFAICTLVTCGGIAELAVKLTICCLIGNSFFWILLRRDSQFKAAIGLLQRFVPEKLKRLIH</sequence>
<organism evidence="7 8">
    <name type="scientific">[Clostridium] hylemonae DSM 15053</name>
    <dbReference type="NCBI Taxonomy" id="553973"/>
    <lineage>
        <taxon>Bacteria</taxon>
        <taxon>Bacillati</taxon>
        <taxon>Bacillota</taxon>
        <taxon>Clostridia</taxon>
        <taxon>Lachnospirales</taxon>
        <taxon>Lachnospiraceae</taxon>
    </lineage>
</organism>
<dbReference type="AlphaFoldDB" id="C0C2D5"/>
<evidence type="ECO:0000256" key="2">
    <source>
        <dbReference type="ARBA" id="ARBA00022475"/>
    </source>
</evidence>
<dbReference type="HOGENOM" id="CLU_040274_1_0_9"/>
<feature type="transmembrane region" description="Helical" evidence="6">
    <location>
        <begin position="344"/>
        <end position="366"/>
    </location>
</feature>
<protein>
    <submittedName>
        <fullName evidence="7">Polysaccharide biosynthesis protein</fullName>
    </submittedName>
</protein>
<comment type="subcellular location">
    <subcellularLocation>
        <location evidence="1">Cell membrane</location>
        <topology evidence="1">Multi-pass membrane protein</topology>
    </subcellularLocation>
</comment>
<feature type="transmembrane region" description="Helical" evidence="6">
    <location>
        <begin position="240"/>
        <end position="262"/>
    </location>
</feature>
<evidence type="ECO:0000256" key="5">
    <source>
        <dbReference type="ARBA" id="ARBA00023136"/>
    </source>
</evidence>
<dbReference type="PANTHER" id="PTHR30250">
    <property type="entry name" value="PST FAMILY PREDICTED COLANIC ACID TRANSPORTER"/>
    <property type="match status" value="1"/>
</dbReference>